<comment type="caution">
    <text evidence="2">The sequence shown here is derived from an EMBL/GenBank/DDBJ whole genome shotgun (WGS) entry which is preliminary data.</text>
</comment>
<sequence length="478" mass="54616">MSLTKSPTDPASFSFSDLDADALAQEMAELDAGPAERFYKKNGEKAVDLMAMGIGLKTSDFREVGNTDEEPYASMKFRKKVVPTQKHLTDEIKRRCIVDKPNEKHPSPRNWDKKKCMAWLQANPVGNGSDRAFIIAEERKLYDLVLKAQNEKDEKEKERASPWNYTEPYIRLIECMLDESIRDKFTNMNDIGGRDELDARNSVERPENVYEACARLFNDDGKVVLSRVLPELHSTFSECLDCSFHKMPGKVTPEDVKRRWGDCRAKLIKMISRWELSGNGFGQRHQGDDDFGHMDDDVMECGDNRANFMDSQTKEHILYLWHVADQEEILKNVLHVIAESSCADSETCPSVSTTDAVTASSRKRRADERQLAFFRAKMGLAMTCMSRAALVKELRETQDKEMEYTIKLLDTTEGSKIHEIYLGRIATLSEQIEIIQDTIHQMAKEAMEEEDSADKPSRKKKKKKGTIVEQQEEVEEGD</sequence>
<dbReference type="EMBL" id="CAICTM010000767">
    <property type="protein sequence ID" value="CAB9516211.1"/>
    <property type="molecule type" value="Genomic_DNA"/>
</dbReference>
<evidence type="ECO:0000256" key="1">
    <source>
        <dbReference type="SAM" id="MobiDB-lite"/>
    </source>
</evidence>
<keyword evidence="3" id="KW-1185">Reference proteome</keyword>
<organism evidence="2 3">
    <name type="scientific">Seminavis robusta</name>
    <dbReference type="NCBI Taxonomy" id="568900"/>
    <lineage>
        <taxon>Eukaryota</taxon>
        <taxon>Sar</taxon>
        <taxon>Stramenopiles</taxon>
        <taxon>Ochrophyta</taxon>
        <taxon>Bacillariophyta</taxon>
        <taxon>Bacillariophyceae</taxon>
        <taxon>Bacillariophycidae</taxon>
        <taxon>Naviculales</taxon>
        <taxon>Naviculaceae</taxon>
        <taxon>Seminavis</taxon>
    </lineage>
</organism>
<dbReference type="Proteomes" id="UP001153069">
    <property type="component" value="Unassembled WGS sequence"/>
</dbReference>
<evidence type="ECO:0000313" key="3">
    <source>
        <dbReference type="Proteomes" id="UP001153069"/>
    </source>
</evidence>
<gene>
    <name evidence="2" type="ORF">SEMRO_768_G199580.1</name>
</gene>
<dbReference type="AlphaFoldDB" id="A0A9N8EBH0"/>
<evidence type="ECO:0000313" key="2">
    <source>
        <dbReference type="EMBL" id="CAB9516211.1"/>
    </source>
</evidence>
<feature type="region of interest" description="Disordered" evidence="1">
    <location>
        <begin position="443"/>
        <end position="478"/>
    </location>
</feature>
<reference evidence="2" key="1">
    <citation type="submission" date="2020-06" db="EMBL/GenBank/DDBJ databases">
        <authorList>
            <consortium name="Plant Systems Biology data submission"/>
        </authorList>
    </citation>
    <scope>NUCLEOTIDE SEQUENCE</scope>
    <source>
        <strain evidence="2">D6</strain>
    </source>
</reference>
<name>A0A9N8EBH0_9STRA</name>
<accession>A0A9N8EBH0</accession>
<proteinExistence type="predicted"/>
<protein>
    <submittedName>
        <fullName evidence="2">Uncharacterized protein</fullName>
    </submittedName>
</protein>